<dbReference type="GO" id="GO:0016491">
    <property type="term" value="F:oxidoreductase activity"/>
    <property type="evidence" value="ECO:0007669"/>
    <property type="project" value="UniProtKB-ARBA"/>
</dbReference>
<gene>
    <name evidence="2" type="ORF">FHS56_000392</name>
</gene>
<accession>A0A846MMY2</accession>
<sequence length="247" mass="27523">MQVSVDLFIPCFVDQIAPDIGFSMIKILEKVGCSVHYNPNQTCCGQPAFNAGFFSEAEEVASKFVADFRQALEREHHYIVAPSASCVGMVRNQYERLLAGSLQKEYLFALENKIFELCEFLVDVLEIDRVPGAYYKAKAVYHDSCSALRECMIYDAPRKLLANVEGLELYSLEYAQECCGFGGTFSAKFPAIAAGMAMQKVEDALKQGADVIISSDFSCLLHLDGYIQKHQKNIQTRHIADILASGW</sequence>
<dbReference type="PANTHER" id="PTHR30296:SF0">
    <property type="entry name" value="LACTATE UTILIZATION PROTEIN A"/>
    <property type="match status" value="1"/>
</dbReference>
<feature type="domain" description="Cysteine-rich" evidence="1">
    <location>
        <begin position="140"/>
        <end position="224"/>
    </location>
</feature>
<dbReference type="PANTHER" id="PTHR30296">
    <property type="entry name" value="UNCHARACTERIZED PROTEIN YKGE"/>
    <property type="match status" value="1"/>
</dbReference>
<reference evidence="2 3" key="1">
    <citation type="submission" date="2020-03" db="EMBL/GenBank/DDBJ databases">
        <title>Genomic Encyclopedia of Type Strains, Phase IV (KMG-IV): sequencing the most valuable type-strain genomes for metagenomic binning, comparative biology and taxonomic classification.</title>
        <authorList>
            <person name="Goeker M."/>
        </authorList>
    </citation>
    <scope>NUCLEOTIDE SEQUENCE [LARGE SCALE GENOMIC DNA]</scope>
    <source>
        <strain evidence="2 3">DSM 5718</strain>
    </source>
</reference>
<evidence type="ECO:0000313" key="3">
    <source>
        <dbReference type="Proteomes" id="UP000537126"/>
    </source>
</evidence>
<dbReference type="GO" id="GO:0005829">
    <property type="term" value="C:cytosol"/>
    <property type="evidence" value="ECO:0007669"/>
    <property type="project" value="TreeGrafter"/>
</dbReference>
<dbReference type="InterPro" id="IPR004017">
    <property type="entry name" value="Cys_rich_dom"/>
</dbReference>
<dbReference type="Pfam" id="PF02754">
    <property type="entry name" value="CCG"/>
    <property type="match status" value="2"/>
</dbReference>
<feature type="domain" description="Cysteine-rich" evidence="1">
    <location>
        <begin position="5"/>
        <end position="90"/>
    </location>
</feature>
<protein>
    <submittedName>
        <fullName evidence="2">L-lactate dehydrogenase complex protein LldE</fullName>
    </submittedName>
</protein>
<keyword evidence="3" id="KW-1185">Reference proteome</keyword>
<dbReference type="RefSeq" id="WP_166918196.1">
    <property type="nucleotide sequence ID" value="NZ_JAASRN010000001.1"/>
</dbReference>
<dbReference type="EMBL" id="JAASRN010000001">
    <property type="protein sequence ID" value="NIK72906.1"/>
    <property type="molecule type" value="Genomic_DNA"/>
</dbReference>
<evidence type="ECO:0000259" key="1">
    <source>
        <dbReference type="Pfam" id="PF02754"/>
    </source>
</evidence>
<comment type="caution">
    <text evidence="2">The sequence shown here is derived from an EMBL/GenBank/DDBJ whole genome shotgun (WGS) entry which is preliminary data.</text>
</comment>
<dbReference type="Proteomes" id="UP000537126">
    <property type="component" value="Unassembled WGS sequence"/>
</dbReference>
<dbReference type="AlphaFoldDB" id="A0A846MMY2"/>
<name>A0A846MMY2_9BACT</name>
<evidence type="ECO:0000313" key="2">
    <source>
        <dbReference type="EMBL" id="NIK72906.1"/>
    </source>
</evidence>
<organism evidence="2 3">
    <name type="scientific">Thermonema lapsum</name>
    <dbReference type="NCBI Taxonomy" id="28195"/>
    <lineage>
        <taxon>Bacteria</taxon>
        <taxon>Pseudomonadati</taxon>
        <taxon>Bacteroidota</taxon>
        <taxon>Cytophagia</taxon>
        <taxon>Cytophagales</taxon>
        <taxon>Thermonemataceae</taxon>
        <taxon>Thermonema</taxon>
    </lineage>
</organism>
<proteinExistence type="predicted"/>